<proteinExistence type="predicted"/>
<gene>
    <name evidence="1" type="ORF">Osc7112_2342</name>
</gene>
<accession>K9VHR7</accession>
<dbReference type="Proteomes" id="UP000010478">
    <property type="component" value="Chromosome"/>
</dbReference>
<evidence type="ECO:0000313" key="2">
    <source>
        <dbReference type="Proteomes" id="UP000010478"/>
    </source>
</evidence>
<keyword evidence="2" id="KW-1185">Reference proteome</keyword>
<dbReference type="AlphaFoldDB" id="K9VHR7"/>
<reference evidence="1 2" key="1">
    <citation type="submission" date="2012-05" db="EMBL/GenBank/DDBJ databases">
        <title>Finished chromosome of genome of Oscillatoria sp. PCC 7112.</title>
        <authorList>
            <consortium name="US DOE Joint Genome Institute"/>
            <person name="Gugger M."/>
            <person name="Coursin T."/>
            <person name="Rippka R."/>
            <person name="Tandeau De Marsac N."/>
            <person name="Huntemann M."/>
            <person name="Wei C.-L."/>
            <person name="Han J."/>
            <person name="Detter J.C."/>
            <person name="Han C."/>
            <person name="Tapia R."/>
            <person name="Davenport K."/>
            <person name="Daligault H."/>
            <person name="Erkkila T."/>
            <person name="Gu W."/>
            <person name="Munk A.C.C."/>
            <person name="Teshima H."/>
            <person name="Xu Y."/>
            <person name="Chain P."/>
            <person name="Chen A."/>
            <person name="Krypides N."/>
            <person name="Mavromatis K."/>
            <person name="Markowitz V."/>
            <person name="Szeto E."/>
            <person name="Ivanova N."/>
            <person name="Mikhailova N."/>
            <person name="Ovchinnikova G."/>
            <person name="Pagani I."/>
            <person name="Pati A."/>
            <person name="Goodwin L."/>
            <person name="Peters L."/>
            <person name="Pitluck S."/>
            <person name="Woyke T."/>
            <person name="Kerfeld C."/>
        </authorList>
    </citation>
    <scope>NUCLEOTIDE SEQUENCE [LARGE SCALE GENOMIC DNA]</scope>
    <source>
        <strain evidence="1 2">PCC 7112</strain>
    </source>
</reference>
<evidence type="ECO:0000313" key="1">
    <source>
        <dbReference type="EMBL" id="AFZ06790.1"/>
    </source>
</evidence>
<dbReference type="KEGG" id="oni:Osc7112_2342"/>
<dbReference type="HOGENOM" id="CLU_3027928_0_0_3"/>
<sequence>MELSCSSDYLGDAKVIKFSFLTMGLGRVVTPDDKQLQNLFPQTKSAPISRSAFCD</sequence>
<name>K9VHR7_9CYAN</name>
<organism evidence="1 2">
    <name type="scientific">Phormidium nigroviride PCC 7112</name>
    <dbReference type="NCBI Taxonomy" id="179408"/>
    <lineage>
        <taxon>Bacteria</taxon>
        <taxon>Bacillati</taxon>
        <taxon>Cyanobacteriota</taxon>
        <taxon>Cyanophyceae</taxon>
        <taxon>Oscillatoriophycideae</taxon>
        <taxon>Oscillatoriales</taxon>
        <taxon>Oscillatoriaceae</taxon>
        <taxon>Phormidium</taxon>
    </lineage>
</organism>
<protein>
    <submittedName>
        <fullName evidence="1">Uncharacterized protein</fullName>
    </submittedName>
</protein>
<dbReference type="EMBL" id="CP003614">
    <property type="protein sequence ID" value="AFZ06790.1"/>
    <property type="molecule type" value="Genomic_DNA"/>
</dbReference>